<proteinExistence type="predicted"/>
<organism evidence="1 2">
    <name type="scientific">Arachis hypogaea</name>
    <name type="common">Peanut</name>
    <dbReference type="NCBI Taxonomy" id="3818"/>
    <lineage>
        <taxon>Eukaryota</taxon>
        <taxon>Viridiplantae</taxon>
        <taxon>Streptophyta</taxon>
        <taxon>Embryophyta</taxon>
        <taxon>Tracheophyta</taxon>
        <taxon>Spermatophyta</taxon>
        <taxon>Magnoliopsida</taxon>
        <taxon>eudicotyledons</taxon>
        <taxon>Gunneridae</taxon>
        <taxon>Pentapetalae</taxon>
        <taxon>rosids</taxon>
        <taxon>fabids</taxon>
        <taxon>Fabales</taxon>
        <taxon>Fabaceae</taxon>
        <taxon>Papilionoideae</taxon>
        <taxon>50 kb inversion clade</taxon>
        <taxon>dalbergioids sensu lato</taxon>
        <taxon>Dalbergieae</taxon>
        <taxon>Pterocarpus clade</taxon>
        <taxon>Arachis</taxon>
    </lineage>
</organism>
<gene>
    <name evidence="1" type="ORF">Ahy_A08g037532</name>
</gene>
<dbReference type="InterPro" id="IPR036691">
    <property type="entry name" value="Endo/exonu/phosph_ase_sf"/>
</dbReference>
<comment type="caution">
    <text evidence="1">The sequence shown here is derived from an EMBL/GenBank/DDBJ whole genome shotgun (WGS) entry which is preliminary data.</text>
</comment>
<accession>A0A445BR62</accession>
<evidence type="ECO:0008006" key="3">
    <source>
        <dbReference type="Google" id="ProtNLM"/>
    </source>
</evidence>
<evidence type="ECO:0000313" key="2">
    <source>
        <dbReference type="Proteomes" id="UP000289738"/>
    </source>
</evidence>
<dbReference type="AlphaFoldDB" id="A0A445BR62"/>
<dbReference type="PANTHER" id="PTHR35218:SF9">
    <property type="entry name" value="ENDONUCLEASE_EXONUCLEASE_PHOSPHATASE DOMAIN-CONTAINING PROTEIN"/>
    <property type="match status" value="1"/>
</dbReference>
<reference evidence="1 2" key="1">
    <citation type="submission" date="2019-01" db="EMBL/GenBank/DDBJ databases">
        <title>Sequencing of cultivated peanut Arachis hypogaea provides insights into genome evolution and oil improvement.</title>
        <authorList>
            <person name="Chen X."/>
        </authorList>
    </citation>
    <scope>NUCLEOTIDE SEQUENCE [LARGE SCALE GENOMIC DNA]</scope>
    <source>
        <strain evidence="2">cv. Fuhuasheng</strain>
        <tissue evidence="1">Leaves</tissue>
    </source>
</reference>
<dbReference type="EMBL" id="SDMP01000008">
    <property type="protein sequence ID" value="RYR41138.1"/>
    <property type="molecule type" value="Genomic_DNA"/>
</dbReference>
<dbReference type="PANTHER" id="PTHR35218">
    <property type="entry name" value="RNASE H DOMAIN-CONTAINING PROTEIN"/>
    <property type="match status" value="1"/>
</dbReference>
<dbReference type="SUPFAM" id="SSF56219">
    <property type="entry name" value="DNase I-like"/>
    <property type="match status" value="1"/>
</dbReference>
<sequence length="124" mass="13703">MMGFDGVFVEEERGHAGGIWCLWDTNIWKVDVMDHCSQVIHMKVSTGNHNPWILSAVYGSPQRINQKGLSGNIHLFRRSNNLPCYLVGDFNAFLLDSERGGILSAVAGNLMSLGLTACFSSKML</sequence>
<protein>
    <recommendedName>
        <fullName evidence="3">Endonuclease/exonuclease/phosphatase domain-containing protein</fullName>
    </recommendedName>
</protein>
<dbReference type="Gene3D" id="3.60.10.10">
    <property type="entry name" value="Endonuclease/exonuclease/phosphatase"/>
    <property type="match status" value="1"/>
</dbReference>
<name>A0A445BR62_ARAHY</name>
<evidence type="ECO:0000313" key="1">
    <source>
        <dbReference type="EMBL" id="RYR41138.1"/>
    </source>
</evidence>
<keyword evidence="2" id="KW-1185">Reference proteome</keyword>
<dbReference type="Proteomes" id="UP000289738">
    <property type="component" value="Chromosome A08"/>
</dbReference>